<evidence type="ECO:0000313" key="1">
    <source>
        <dbReference type="EMBL" id="AIF04991.1"/>
    </source>
</evidence>
<dbReference type="EMBL" id="KF900725">
    <property type="protein sequence ID" value="AIF04991.1"/>
    <property type="molecule type" value="Genomic_DNA"/>
</dbReference>
<dbReference type="Pfam" id="PF03692">
    <property type="entry name" value="CxxCxxCC"/>
    <property type="match status" value="1"/>
</dbReference>
<proteinExistence type="predicted"/>
<dbReference type="PANTHER" id="PTHR35866">
    <property type="entry name" value="PUTATIVE-RELATED"/>
    <property type="match status" value="1"/>
</dbReference>
<dbReference type="InterPro" id="IPR005358">
    <property type="entry name" value="Puta_zinc/iron-chelating_dom"/>
</dbReference>
<reference evidence="1" key="1">
    <citation type="journal article" date="2014" name="Genome Biol. Evol.">
        <title>Pangenome evidence for extensive interdomain horizontal transfer affecting lineage core and shell genes in uncultured planktonic thaumarchaeota and euryarchaeota.</title>
        <authorList>
            <person name="Deschamps P."/>
            <person name="Zivanovic Y."/>
            <person name="Moreira D."/>
            <person name="Rodriguez-Valera F."/>
            <person name="Lopez-Garcia P."/>
        </authorList>
    </citation>
    <scope>NUCLEOTIDE SEQUENCE</scope>
</reference>
<protein>
    <submittedName>
        <fullName evidence="1">Putative Fe-S oxidoreductase</fullName>
    </submittedName>
</protein>
<name>A0A075GLU5_9EURY</name>
<accession>A0A075GLU5</accession>
<dbReference type="PANTHER" id="PTHR35866:SF2">
    <property type="entry name" value="YKGJ FAMILY CYSTEINE CLUSTER PROTEIN"/>
    <property type="match status" value="1"/>
</dbReference>
<organism evidence="1">
    <name type="scientific">uncultured marine group II/III euryarchaeote KM3_178_D06</name>
    <dbReference type="NCBI Taxonomy" id="1457940"/>
    <lineage>
        <taxon>Archaea</taxon>
        <taxon>Methanobacteriati</taxon>
        <taxon>Methanobacteriota</taxon>
        <taxon>environmental samples</taxon>
    </lineage>
</organism>
<sequence>MAADWERTPCLERGCSKCCRETEMPVTRADISRITALGHKLSFFTIVQPDGSVRLANSNETKACVFLTTDSAEEDAPGTCSIWKDRPEGCRIYPLILDELDQPFLDELCPHRDEFSIPPIGMRGRLHMLSDILDGGKI</sequence>
<dbReference type="AlphaFoldDB" id="A0A075GLU5"/>